<comment type="caution">
    <text evidence="1">The sequence shown here is derived from an EMBL/GenBank/DDBJ whole genome shotgun (WGS) entry which is preliminary data.</text>
</comment>
<dbReference type="Proteomes" id="UP001058074">
    <property type="component" value="Unassembled WGS sequence"/>
</dbReference>
<accession>A0ACB5R8H6</accession>
<sequence length="141" mass="15576">MKKISIIYWSCGGAVETLAKHIKAVGVECGAEVLMKHVQEASIDDVINADAVALGSPVTDGDKIEQQEMQPFVDALNELKNDGKKMMLFGSCGWNDATFIHKWAEKMTSYGFNVIGELPIKDSSTEDDFVKCTEFVRELIN</sequence>
<reference evidence="1" key="1">
    <citation type="journal article" date="2025" name="Int. J. Syst. Evol. Microbiol.">
        <title>Inconstantimicrobium mannanitabidum sp. nov., a novel member of the family Clostridiaceae isolated from anoxic soil under the treatment of reductive soil disinfestation.</title>
        <authorList>
            <person name="Ueki A."/>
            <person name="Tonouchi A."/>
            <person name="Honma S."/>
            <person name="Kaku N."/>
            <person name="Ueki K."/>
        </authorList>
    </citation>
    <scope>NUCLEOTIDE SEQUENCE</scope>
    <source>
        <strain evidence="1">TW13</strain>
    </source>
</reference>
<dbReference type="EMBL" id="BROD01000001">
    <property type="protein sequence ID" value="GKX65442.1"/>
    <property type="molecule type" value="Genomic_DNA"/>
</dbReference>
<name>A0ACB5R8H6_9CLOT</name>
<proteinExistence type="predicted"/>
<organism evidence="1 2">
    <name type="scientific">Inconstantimicrobium mannanitabidum</name>
    <dbReference type="NCBI Taxonomy" id="1604901"/>
    <lineage>
        <taxon>Bacteria</taxon>
        <taxon>Bacillati</taxon>
        <taxon>Bacillota</taxon>
        <taxon>Clostridia</taxon>
        <taxon>Eubacteriales</taxon>
        <taxon>Clostridiaceae</taxon>
        <taxon>Inconstantimicrobium</taxon>
    </lineage>
</organism>
<evidence type="ECO:0000313" key="2">
    <source>
        <dbReference type="Proteomes" id="UP001058074"/>
    </source>
</evidence>
<evidence type="ECO:0000313" key="1">
    <source>
        <dbReference type="EMBL" id="GKX65442.1"/>
    </source>
</evidence>
<keyword evidence="2" id="KW-1185">Reference proteome</keyword>
<protein>
    <submittedName>
        <fullName evidence="1">Flavodoxin</fullName>
    </submittedName>
</protein>
<gene>
    <name evidence="1" type="ORF">rsdtw13_07000</name>
</gene>